<dbReference type="EMBL" id="AUWU02000005">
    <property type="protein sequence ID" value="KAH0573217.1"/>
    <property type="molecule type" value="Genomic_DNA"/>
</dbReference>
<keyword evidence="3" id="KW-1185">Reference proteome</keyword>
<organism evidence="1">
    <name type="scientific">Spironucleus salmonicida</name>
    <dbReference type="NCBI Taxonomy" id="348837"/>
    <lineage>
        <taxon>Eukaryota</taxon>
        <taxon>Metamonada</taxon>
        <taxon>Diplomonadida</taxon>
        <taxon>Hexamitidae</taxon>
        <taxon>Hexamitinae</taxon>
        <taxon>Spironucleus</taxon>
    </lineage>
</organism>
<evidence type="ECO:0000313" key="1">
    <source>
        <dbReference type="EMBL" id="EST41785.1"/>
    </source>
</evidence>
<reference evidence="1 2" key="1">
    <citation type="journal article" date="2014" name="PLoS Genet.">
        <title>The Genome of Spironucleus salmonicida Highlights a Fish Pathogen Adapted to Fluctuating Environments.</title>
        <authorList>
            <person name="Xu F."/>
            <person name="Jerlstrom-Hultqvist J."/>
            <person name="Einarsson E."/>
            <person name="Astvaldsson A."/>
            <person name="Svard S.G."/>
            <person name="Andersson J.O."/>
        </authorList>
    </citation>
    <scope>NUCLEOTIDE SEQUENCE</scope>
    <source>
        <strain evidence="2">ATCC 50377</strain>
    </source>
</reference>
<reference evidence="2" key="2">
    <citation type="submission" date="2020-12" db="EMBL/GenBank/DDBJ databases">
        <title>New Spironucleus salmonicida genome in near-complete chromosomes.</title>
        <authorList>
            <person name="Xu F."/>
            <person name="Kurt Z."/>
            <person name="Jimenez-Gonzalez A."/>
            <person name="Astvaldsson A."/>
            <person name="Andersson J.O."/>
            <person name="Svard S.G."/>
        </authorList>
    </citation>
    <scope>NUCLEOTIDE SEQUENCE</scope>
    <source>
        <strain evidence="2">ATCC 50377</strain>
    </source>
</reference>
<evidence type="ECO:0000313" key="2">
    <source>
        <dbReference type="EMBL" id="KAH0573217.1"/>
    </source>
</evidence>
<dbReference type="Proteomes" id="UP000018208">
    <property type="component" value="Unassembled WGS sequence"/>
</dbReference>
<gene>
    <name evidence="1" type="ORF">SS50377_18618</name>
    <name evidence="2" type="ORF">SS50377_25337</name>
</gene>
<proteinExistence type="predicted"/>
<accession>V6LBF3</accession>
<sequence length="273" mass="31229">MLIFTPQLTQPFIIQLNKLHNYPKIIIKNSNVVFQPSPTQKIIDLAQIKTTLFQELKSALNALLTPYDDQIIIISDLCDPIFLQIIQLFDLPFNFTIFALQKPWISISRLDALTLTQSIAAILHKNIALIFTFSTSPAPLHFIFQNFEFLQIFSYHKISSLAFSDVKTTPENAVRNALKQLKTRVCDFNLRGFQVLISKKTPLKLADLKLLSPNFDVLTSEFESGMVILTCQSDLEKELFEFLSEMVKLSVIGGFCKSNLLIEQCCKMLKNWF</sequence>
<evidence type="ECO:0000313" key="3">
    <source>
        <dbReference type="Proteomes" id="UP000018208"/>
    </source>
</evidence>
<protein>
    <submittedName>
        <fullName evidence="1">Uncharacterized protein</fullName>
    </submittedName>
</protein>
<name>V6LBF3_9EUKA</name>
<dbReference type="EMBL" id="KI546167">
    <property type="protein sequence ID" value="EST41785.1"/>
    <property type="molecule type" value="Genomic_DNA"/>
</dbReference>
<dbReference type="VEuPathDB" id="GiardiaDB:SS50377_25337"/>
<dbReference type="AlphaFoldDB" id="V6LBF3"/>